<dbReference type="GO" id="GO:0016020">
    <property type="term" value="C:membrane"/>
    <property type="evidence" value="ECO:0007669"/>
    <property type="project" value="TreeGrafter"/>
</dbReference>
<keyword evidence="4" id="KW-0378">Hydrolase</keyword>
<evidence type="ECO:0000256" key="5">
    <source>
        <dbReference type="ARBA" id="ARBA00023295"/>
    </source>
</evidence>
<dbReference type="InterPro" id="IPR029018">
    <property type="entry name" value="Hex-like_dom2"/>
</dbReference>
<gene>
    <name evidence="9" type="ORF">SAMN05661012_02700</name>
</gene>
<evidence type="ECO:0000256" key="2">
    <source>
        <dbReference type="ARBA" id="ARBA00006285"/>
    </source>
</evidence>
<evidence type="ECO:0000256" key="6">
    <source>
        <dbReference type="PIRSR" id="PIRSR625705-1"/>
    </source>
</evidence>
<evidence type="ECO:0000313" key="9">
    <source>
        <dbReference type="EMBL" id="SFW57633.1"/>
    </source>
</evidence>
<evidence type="ECO:0000259" key="8">
    <source>
        <dbReference type="Pfam" id="PF02838"/>
    </source>
</evidence>
<dbReference type="InterPro" id="IPR015883">
    <property type="entry name" value="Glyco_hydro_20_cat"/>
</dbReference>
<reference evidence="9 10" key="1">
    <citation type="submission" date="2016-11" db="EMBL/GenBank/DDBJ databases">
        <authorList>
            <person name="Jaros S."/>
            <person name="Januszkiewicz K."/>
            <person name="Wedrychowicz H."/>
        </authorList>
    </citation>
    <scope>NUCLEOTIDE SEQUENCE [LARGE SCALE GENOMIC DNA]</scope>
    <source>
        <strain evidence="9 10">DSM 784</strain>
    </source>
</reference>
<name>A0A1K1QD56_9BACT</name>
<dbReference type="Proteomes" id="UP000183788">
    <property type="component" value="Unassembled WGS sequence"/>
</dbReference>
<dbReference type="GO" id="GO:0004563">
    <property type="term" value="F:beta-N-acetylhexosaminidase activity"/>
    <property type="evidence" value="ECO:0007669"/>
    <property type="project" value="UniProtKB-EC"/>
</dbReference>
<dbReference type="PANTHER" id="PTHR22600">
    <property type="entry name" value="BETA-HEXOSAMINIDASE"/>
    <property type="match status" value="1"/>
</dbReference>
<feature type="domain" description="Glycoside hydrolase family 20 catalytic" evidence="7">
    <location>
        <begin position="185"/>
        <end position="531"/>
    </location>
</feature>
<keyword evidence="5" id="KW-0326">Glycosidase</keyword>
<dbReference type="PRINTS" id="PR00738">
    <property type="entry name" value="GLHYDRLASE20"/>
</dbReference>
<sequence length="653" mass="74630">MAIVNLLSNSISFMTTAQLLDFRLRLLLLKSNLILFFVLMMVRTYASDGRIKIIPEPVKVIEQSGEFTLDNTTVLSLSDNKVKETADWFSTRLKASTGYDLKRSNNGTKRISLELNVKADAAIGDEGYTLKVTPSEVVLKANTTAGIFYGLQTILQLLPPDIESQSVKNVAWTMPCAEIIDYPRFGWRGLMLDVSRHFFTKDEVKQFIDEMIRYKYNTLHLHLADDEGWRIEIKSLPELTKVGAWRVPRTGRWGKLPADLANEKATDGGFYTQEDMKELLKYAAARGITILPEIDVPAHSLAMIASYPNLSCTQLPYKVNAGREFYTREDNVLCVGNDSIFLVLDKVFTELAALFPSKYIHVGGDEAYKGFWKTCPKCKARMEHEHLKDVDELQSYFVKRMETMLKAKGKKMIGWDEILEGGLAPEATVMSWRGMSGGITAAKMNHHVVMTPWDFVYLDLYQGEQTAEPPTYGMCRLSDSYNYDPVPDSVDEKYILGGQGNLWTESVPVFRHVEYMTWPRSIALSEVYWSPKAKRNWDDFIPRLEENFKRLDAADIKYARSVYNVILRPVRINRYDYEINLATEIKGLDLYYSFDNTNPDAHYPKYTGQALRWPVGANILKVITYRNGKPVGAQVDITKEDLAKRLDEKRHVY</sequence>
<dbReference type="Pfam" id="PF00728">
    <property type="entry name" value="Glyco_hydro_20"/>
    <property type="match status" value="1"/>
</dbReference>
<dbReference type="EC" id="3.2.1.52" evidence="3"/>
<evidence type="ECO:0000259" key="7">
    <source>
        <dbReference type="Pfam" id="PF00728"/>
    </source>
</evidence>
<dbReference type="AlphaFoldDB" id="A0A1K1QD56"/>
<dbReference type="GO" id="GO:0030203">
    <property type="term" value="P:glycosaminoglycan metabolic process"/>
    <property type="evidence" value="ECO:0007669"/>
    <property type="project" value="TreeGrafter"/>
</dbReference>
<dbReference type="Gene3D" id="3.20.20.80">
    <property type="entry name" value="Glycosidases"/>
    <property type="match status" value="1"/>
</dbReference>
<dbReference type="SUPFAM" id="SSF51445">
    <property type="entry name" value="(Trans)glycosidases"/>
    <property type="match status" value="1"/>
</dbReference>
<feature type="active site" description="Proton donor" evidence="6">
    <location>
        <position position="366"/>
    </location>
</feature>
<comment type="catalytic activity">
    <reaction evidence="1">
        <text>Hydrolysis of terminal non-reducing N-acetyl-D-hexosamine residues in N-acetyl-beta-D-hexosaminides.</text>
        <dbReference type="EC" id="3.2.1.52"/>
    </reaction>
</comment>
<dbReference type="InterPro" id="IPR017853">
    <property type="entry name" value="GH"/>
</dbReference>
<dbReference type="EMBL" id="FPIZ01000007">
    <property type="protein sequence ID" value="SFW57633.1"/>
    <property type="molecule type" value="Genomic_DNA"/>
</dbReference>
<dbReference type="Gene3D" id="3.30.379.10">
    <property type="entry name" value="Chitobiase/beta-hexosaminidase domain 2-like"/>
    <property type="match status" value="1"/>
</dbReference>
<evidence type="ECO:0000256" key="4">
    <source>
        <dbReference type="ARBA" id="ARBA00022801"/>
    </source>
</evidence>
<protein>
    <recommendedName>
        <fullName evidence="3">beta-N-acetylhexosaminidase</fullName>
        <ecNumber evidence="3">3.2.1.52</ecNumber>
    </recommendedName>
</protein>
<dbReference type="CDD" id="cd06563">
    <property type="entry name" value="GH20_chitobiase-like"/>
    <property type="match status" value="1"/>
</dbReference>
<dbReference type="PANTHER" id="PTHR22600:SF57">
    <property type="entry name" value="BETA-N-ACETYLHEXOSAMINIDASE"/>
    <property type="match status" value="1"/>
</dbReference>
<proteinExistence type="inferred from homology"/>
<dbReference type="Pfam" id="PF02838">
    <property type="entry name" value="Glyco_hydro_20b"/>
    <property type="match status" value="1"/>
</dbReference>
<evidence type="ECO:0000256" key="1">
    <source>
        <dbReference type="ARBA" id="ARBA00001231"/>
    </source>
</evidence>
<dbReference type="GO" id="GO:0005975">
    <property type="term" value="P:carbohydrate metabolic process"/>
    <property type="evidence" value="ECO:0007669"/>
    <property type="project" value="InterPro"/>
</dbReference>
<evidence type="ECO:0000313" key="10">
    <source>
        <dbReference type="Proteomes" id="UP000183788"/>
    </source>
</evidence>
<dbReference type="STRING" id="1004.SAMN05661012_02700"/>
<accession>A0A1K1QD56</accession>
<dbReference type="InterPro" id="IPR025705">
    <property type="entry name" value="Beta_hexosaminidase_sua/sub"/>
</dbReference>
<feature type="domain" description="Beta-hexosaminidase bacterial type N-terminal" evidence="8">
    <location>
        <begin position="51"/>
        <end position="182"/>
    </location>
</feature>
<dbReference type="SUPFAM" id="SSF55545">
    <property type="entry name" value="beta-N-acetylhexosaminidase-like domain"/>
    <property type="match status" value="1"/>
</dbReference>
<dbReference type="InterPro" id="IPR015882">
    <property type="entry name" value="HEX_bac_N"/>
</dbReference>
<comment type="similarity">
    <text evidence="2">Belongs to the glycosyl hydrolase 20 family.</text>
</comment>
<evidence type="ECO:0000256" key="3">
    <source>
        <dbReference type="ARBA" id="ARBA00012663"/>
    </source>
</evidence>
<organism evidence="9 10">
    <name type="scientific">Chitinophaga sancti</name>
    <dbReference type="NCBI Taxonomy" id="1004"/>
    <lineage>
        <taxon>Bacteria</taxon>
        <taxon>Pseudomonadati</taxon>
        <taxon>Bacteroidota</taxon>
        <taxon>Chitinophagia</taxon>
        <taxon>Chitinophagales</taxon>
        <taxon>Chitinophagaceae</taxon>
        <taxon>Chitinophaga</taxon>
    </lineage>
</organism>